<evidence type="ECO:0000256" key="1">
    <source>
        <dbReference type="SAM" id="SignalP"/>
    </source>
</evidence>
<reference evidence="3" key="1">
    <citation type="journal article" date="2020" name="New Phytol.">
        <title>Comparative genomics reveals dynamic genome evolution in host specialist ectomycorrhizal fungi.</title>
        <authorList>
            <person name="Lofgren L.A."/>
            <person name="Nguyen N.H."/>
            <person name="Vilgalys R."/>
            <person name="Ruytinx J."/>
            <person name="Liao H.L."/>
            <person name="Branco S."/>
            <person name="Kuo A."/>
            <person name="LaButti K."/>
            <person name="Lipzen A."/>
            <person name="Andreopoulos W."/>
            <person name="Pangilinan J."/>
            <person name="Riley R."/>
            <person name="Hundley H."/>
            <person name="Na H."/>
            <person name="Barry K."/>
            <person name="Grigoriev I.V."/>
            <person name="Stajich J.E."/>
            <person name="Kennedy P.G."/>
        </authorList>
    </citation>
    <scope>NUCLEOTIDE SEQUENCE</scope>
    <source>
        <strain evidence="3">MN1</strain>
    </source>
</reference>
<dbReference type="OrthoDB" id="2432613at2759"/>
<dbReference type="Proteomes" id="UP000807769">
    <property type="component" value="Unassembled WGS sequence"/>
</dbReference>
<protein>
    <submittedName>
        <fullName evidence="3">Uncharacterized protein</fullName>
    </submittedName>
</protein>
<feature type="signal peptide" evidence="1">
    <location>
        <begin position="1"/>
        <end position="23"/>
    </location>
</feature>
<accession>A0A9P7JF82</accession>
<evidence type="ECO:0000313" key="2">
    <source>
        <dbReference type="EMBL" id="KAG1801858.1"/>
    </source>
</evidence>
<dbReference type="AlphaFoldDB" id="A0A9P7JF82"/>
<dbReference type="EMBL" id="JABBWG010000088">
    <property type="protein sequence ID" value="KAG1801858.1"/>
    <property type="molecule type" value="Genomic_DNA"/>
</dbReference>
<feature type="chain" id="PRO_5040653780" evidence="1">
    <location>
        <begin position="24"/>
        <end position="110"/>
    </location>
</feature>
<evidence type="ECO:0000313" key="4">
    <source>
        <dbReference type="Proteomes" id="UP000807769"/>
    </source>
</evidence>
<dbReference type="GO" id="GO:0042546">
    <property type="term" value="P:cell wall biogenesis"/>
    <property type="evidence" value="ECO:0007669"/>
    <property type="project" value="InterPro"/>
</dbReference>
<keyword evidence="1" id="KW-0732">Signal</keyword>
<dbReference type="EMBL" id="JABBWG010000010">
    <property type="protein sequence ID" value="KAG1819048.1"/>
    <property type="molecule type" value="Genomic_DNA"/>
</dbReference>
<name>A0A9P7JF82_9AGAM</name>
<dbReference type="GeneID" id="64624717"/>
<dbReference type="GO" id="GO:0006078">
    <property type="term" value="P:(1-&gt;6)-beta-D-glucan biosynthetic process"/>
    <property type="evidence" value="ECO:0007669"/>
    <property type="project" value="InterPro"/>
</dbReference>
<keyword evidence="4" id="KW-1185">Reference proteome</keyword>
<dbReference type="InterPro" id="IPR045328">
    <property type="entry name" value="Kre9/Knh1"/>
</dbReference>
<comment type="caution">
    <text evidence="3">The sequence shown here is derived from an EMBL/GenBank/DDBJ whole genome shotgun (WGS) entry which is preliminary data.</text>
</comment>
<evidence type="ECO:0000313" key="3">
    <source>
        <dbReference type="EMBL" id="KAG1819048.1"/>
    </source>
</evidence>
<sequence length="110" mass="11843">MSVFKTLVSLALLVSTRLALVQAAVYVTNPVQSTVCNGGQSCQVEWVDDGQSPLLSDIGECTVGLYNGEMLLVQSLSSVNVADTHSFSFTVRVFHFIFIASLITEHNCTA</sequence>
<dbReference type="PANTHER" id="PTHR28154">
    <property type="entry name" value="CELL WALL SYNTHESIS PROTEIN KNH1-RELATED"/>
    <property type="match status" value="1"/>
</dbReference>
<dbReference type="PANTHER" id="PTHR28154:SF1">
    <property type="entry name" value="CELL WALL SYNTHESIS PROTEIN KNH1-RELATED"/>
    <property type="match status" value="1"/>
</dbReference>
<gene>
    <name evidence="3" type="ORF">BJ212DRAFT_1268058</name>
    <name evidence="2" type="ORF">BJ212DRAFT_1286283</name>
</gene>
<proteinExistence type="predicted"/>
<organism evidence="3 4">
    <name type="scientific">Suillus subaureus</name>
    <dbReference type="NCBI Taxonomy" id="48587"/>
    <lineage>
        <taxon>Eukaryota</taxon>
        <taxon>Fungi</taxon>
        <taxon>Dikarya</taxon>
        <taxon>Basidiomycota</taxon>
        <taxon>Agaricomycotina</taxon>
        <taxon>Agaricomycetes</taxon>
        <taxon>Agaricomycetidae</taxon>
        <taxon>Boletales</taxon>
        <taxon>Suillineae</taxon>
        <taxon>Suillaceae</taxon>
        <taxon>Suillus</taxon>
    </lineage>
</organism>
<dbReference type="RefSeq" id="XP_041194725.1">
    <property type="nucleotide sequence ID" value="XM_041330700.1"/>
</dbReference>